<accession>A0A2M7FYN6</accession>
<evidence type="ECO:0008006" key="4">
    <source>
        <dbReference type="Google" id="ProtNLM"/>
    </source>
</evidence>
<proteinExistence type="predicted"/>
<evidence type="ECO:0000313" key="2">
    <source>
        <dbReference type="EMBL" id="PIW13876.1"/>
    </source>
</evidence>
<keyword evidence="1" id="KW-0732">Signal</keyword>
<dbReference type="EMBL" id="PFFQ01000066">
    <property type="protein sequence ID" value="PIW13876.1"/>
    <property type="molecule type" value="Genomic_DNA"/>
</dbReference>
<reference evidence="2 3" key="1">
    <citation type="submission" date="2017-09" db="EMBL/GenBank/DDBJ databases">
        <title>Depth-based differentiation of microbial function through sediment-hosted aquifers and enrichment of novel symbionts in the deep terrestrial subsurface.</title>
        <authorList>
            <person name="Probst A.J."/>
            <person name="Ladd B."/>
            <person name="Jarett J.K."/>
            <person name="Geller-Mcgrath D.E."/>
            <person name="Sieber C.M."/>
            <person name="Emerson J.B."/>
            <person name="Anantharaman K."/>
            <person name="Thomas B.C."/>
            <person name="Malmstrom R."/>
            <person name="Stieglmeier M."/>
            <person name="Klingl A."/>
            <person name="Woyke T."/>
            <person name="Ryan C.M."/>
            <person name="Banfield J.F."/>
        </authorList>
    </citation>
    <scope>NUCLEOTIDE SEQUENCE [LARGE SCALE GENOMIC DNA]</scope>
    <source>
        <strain evidence="2">CG17_big_fil_post_rev_8_21_14_2_50_48_46</strain>
    </source>
</reference>
<dbReference type="Proteomes" id="UP000231019">
    <property type="component" value="Unassembled WGS sequence"/>
</dbReference>
<protein>
    <recommendedName>
        <fullName evidence="4">Outer membrane protein beta-barrel domain-containing protein</fullName>
    </recommendedName>
</protein>
<sequence>MLTRSIVRVALSLAIFVPALNFALPVRPAAASTAQRRQVSLLPTQDTPLNQALIQAFKQKYADFDFLLLNYSLSSPPGPFLAEFKRWQKEHAGELPLLQDSSLVRVAEAELPGLDVRRLAQTSLALVPAWTMSPLALTGPHRRQQEDGTEYWSIDVESVLGLSLSVFRTAGDYAQMAGAQTQSWTIHKEIPIPDMERLLALVNQATGVAVDLDNPAQASLVLDTLKRVQPFRDIPQAEPVDYLQSELVQQMNPVQFESLLVALQSVEELGGKKPETATVAAFSGLGLTPVLKVGTTSLGMLGFVPQYFVPQGQLELQYDVGAMFGLPDFLLTLSGGATLPQSAYLLLAQPSFPGLGIPGGGLPNPSAQLLAYNAELGIMKRFAFGQWRFNLGVRGGLLGGLLMQATSPFPNPLQPDPSAMAFGGTALVGAAYQFTPQFSVGLDAGFRYFDGGQWIMNTGGFPQPFQPLYQNPLQSIGPDLAFYAGYTF</sequence>
<dbReference type="AlphaFoldDB" id="A0A2M7FYN6"/>
<comment type="caution">
    <text evidence="2">The sequence shown here is derived from an EMBL/GenBank/DDBJ whole genome shotgun (WGS) entry which is preliminary data.</text>
</comment>
<feature type="chain" id="PRO_5014610982" description="Outer membrane protein beta-barrel domain-containing protein" evidence="1">
    <location>
        <begin position="24"/>
        <end position="488"/>
    </location>
</feature>
<organism evidence="2 3">
    <name type="scientific">bacterium (Candidatus Blackallbacteria) CG17_big_fil_post_rev_8_21_14_2_50_48_46</name>
    <dbReference type="NCBI Taxonomy" id="2014261"/>
    <lineage>
        <taxon>Bacteria</taxon>
        <taxon>Candidatus Blackallbacteria</taxon>
    </lineage>
</organism>
<gene>
    <name evidence="2" type="ORF">COW36_24740</name>
</gene>
<feature type="signal peptide" evidence="1">
    <location>
        <begin position="1"/>
        <end position="23"/>
    </location>
</feature>
<evidence type="ECO:0000256" key="1">
    <source>
        <dbReference type="SAM" id="SignalP"/>
    </source>
</evidence>
<evidence type="ECO:0000313" key="3">
    <source>
        <dbReference type="Proteomes" id="UP000231019"/>
    </source>
</evidence>
<name>A0A2M7FYN6_9BACT</name>